<dbReference type="InterPro" id="IPR005111">
    <property type="entry name" value="MoeA_C_domain_IV"/>
</dbReference>
<dbReference type="PROSITE" id="PS01079">
    <property type="entry name" value="MOCF_BIOSYNTHESIS_2"/>
    <property type="match status" value="1"/>
</dbReference>
<sequence>MISVTEALSIVSNVTYTPKKATVLLKNADGFVLSDDVVSPINMPPFRQSAMDGYALSLHNNNSYEIIGEVPAGSNINYSLSPGQGVRIFTGARVPNDAETVIMQEKVHRSGNHISIEDQVLSNSNIRPTGEQIKEGEVALKKGTQLTPAGIGYLAGLGITEVQVFTSPSIAIITTGNELVTPGLPLQEGQIYESNSVQLEVALKRLNVKKIQNYTVQDDYESTKNTVKEAITNHEIVLISGGISVGDYDFVKDVLAELQIVELFYKIKQKPGKPLFFGRNSDTLVYALPGNPASSLTCFYIYVLPTIRKIMGITSEGLKRTTKAITKDFSKKGDRAQFLKAKVSGKTVEILEGQSSAMLLTYAIANALVYIPENMNTISKGDLVETIILPK</sequence>
<protein>
    <recommendedName>
        <fullName evidence="6">Molybdopterin molybdenumtransferase</fullName>
        <ecNumber evidence="6">2.10.1.1</ecNumber>
    </recommendedName>
</protein>
<dbReference type="Gene3D" id="2.40.340.10">
    <property type="entry name" value="MoeA, C-terminal, domain IV"/>
    <property type="match status" value="1"/>
</dbReference>
<evidence type="ECO:0000256" key="5">
    <source>
        <dbReference type="ARBA" id="ARBA00047317"/>
    </source>
</evidence>
<evidence type="ECO:0000256" key="4">
    <source>
        <dbReference type="ARBA" id="ARBA00023150"/>
    </source>
</evidence>
<comment type="pathway">
    <text evidence="2 6">Cofactor biosynthesis; molybdopterin biosynthesis.</text>
</comment>
<name>A0ABN1J3Z9_9FLAO</name>
<dbReference type="InterPro" id="IPR005110">
    <property type="entry name" value="MoeA_linker/N"/>
</dbReference>
<keyword evidence="6" id="KW-0808">Transferase</keyword>
<dbReference type="CDD" id="cd00887">
    <property type="entry name" value="MoeA"/>
    <property type="match status" value="1"/>
</dbReference>
<dbReference type="InterPro" id="IPR036135">
    <property type="entry name" value="MoeA_linker/N_sf"/>
</dbReference>
<keyword evidence="6" id="KW-0479">Metal-binding</keyword>
<comment type="catalytic activity">
    <reaction evidence="5">
        <text>adenylyl-molybdopterin + molybdate = Mo-molybdopterin + AMP + H(+)</text>
        <dbReference type="Rhea" id="RHEA:35047"/>
        <dbReference type="ChEBI" id="CHEBI:15378"/>
        <dbReference type="ChEBI" id="CHEBI:36264"/>
        <dbReference type="ChEBI" id="CHEBI:62727"/>
        <dbReference type="ChEBI" id="CHEBI:71302"/>
        <dbReference type="ChEBI" id="CHEBI:456215"/>
        <dbReference type="EC" id="2.10.1.1"/>
    </reaction>
</comment>
<keyword evidence="6" id="KW-0460">Magnesium</keyword>
<dbReference type="InterPro" id="IPR036688">
    <property type="entry name" value="MoeA_C_domain_IV_sf"/>
</dbReference>
<reference evidence="8 9" key="1">
    <citation type="journal article" date="2019" name="Int. J. Syst. Evol. Microbiol.">
        <title>The Global Catalogue of Microorganisms (GCM) 10K type strain sequencing project: providing services to taxonomists for standard genome sequencing and annotation.</title>
        <authorList>
            <consortium name="The Broad Institute Genomics Platform"/>
            <consortium name="The Broad Institute Genome Sequencing Center for Infectious Disease"/>
            <person name="Wu L."/>
            <person name="Ma J."/>
        </authorList>
    </citation>
    <scope>NUCLEOTIDE SEQUENCE [LARGE SCALE GENOMIC DNA]</scope>
    <source>
        <strain evidence="8 9">JCM 15974</strain>
    </source>
</reference>
<evidence type="ECO:0000313" key="9">
    <source>
        <dbReference type="Proteomes" id="UP001501758"/>
    </source>
</evidence>
<evidence type="ECO:0000256" key="3">
    <source>
        <dbReference type="ARBA" id="ARBA00010763"/>
    </source>
</evidence>
<dbReference type="InterPro" id="IPR036425">
    <property type="entry name" value="MoaB/Mog-like_dom_sf"/>
</dbReference>
<gene>
    <name evidence="8" type="primary">moeA</name>
    <name evidence="8" type="ORF">GCM10009430_36290</name>
</gene>
<dbReference type="Proteomes" id="UP001501758">
    <property type="component" value="Unassembled WGS sequence"/>
</dbReference>
<comment type="function">
    <text evidence="1 6">Catalyzes the insertion of molybdate into adenylated molybdopterin with the concomitant release of AMP.</text>
</comment>
<dbReference type="InterPro" id="IPR001453">
    <property type="entry name" value="MoaB/Mog_dom"/>
</dbReference>
<dbReference type="Gene3D" id="3.90.105.10">
    <property type="entry name" value="Molybdopterin biosynthesis moea protein, domain 2"/>
    <property type="match status" value="1"/>
</dbReference>
<dbReference type="NCBIfam" id="NF045515">
    <property type="entry name" value="Glp_gephyrin"/>
    <property type="match status" value="1"/>
</dbReference>
<dbReference type="PANTHER" id="PTHR10192:SF5">
    <property type="entry name" value="GEPHYRIN"/>
    <property type="match status" value="1"/>
</dbReference>
<evidence type="ECO:0000313" key="8">
    <source>
        <dbReference type="EMBL" id="GAA0727824.1"/>
    </source>
</evidence>
<dbReference type="InterPro" id="IPR038987">
    <property type="entry name" value="MoeA-like"/>
</dbReference>
<dbReference type="SUPFAM" id="SSF63882">
    <property type="entry name" value="MoeA N-terminal region -like"/>
    <property type="match status" value="1"/>
</dbReference>
<dbReference type="InterPro" id="IPR008284">
    <property type="entry name" value="MoCF_biosynth_CS"/>
</dbReference>
<dbReference type="Gene3D" id="3.40.980.10">
    <property type="entry name" value="MoaB/Mog-like domain"/>
    <property type="match status" value="1"/>
</dbReference>
<comment type="similarity">
    <text evidence="3 6">Belongs to the MoeA family.</text>
</comment>
<keyword evidence="6" id="KW-0500">Molybdenum</keyword>
<accession>A0ABN1J3Z9</accession>
<proteinExistence type="inferred from homology"/>
<dbReference type="NCBIfam" id="TIGR00177">
    <property type="entry name" value="molyb_syn"/>
    <property type="match status" value="1"/>
</dbReference>
<dbReference type="PANTHER" id="PTHR10192">
    <property type="entry name" value="MOLYBDOPTERIN BIOSYNTHESIS PROTEIN"/>
    <property type="match status" value="1"/>
</dbReference>
<organism evidence="8 9">
    <name type="scientific">Aquimarina litoralis</name>
    <dbReference type="NCBI Taxonomy" id="584605"/>
    <lineage>
        <taxon>Bacteria</taxon>
        <taxon>Pseudomonadati</taxon>
        <taxon>Bacteroidota</taxon>
        <taxon>Flavobacteriia</taxon>
        <taxon>Flavobacteriales</taxon>
        <taxon>Flavobacteriaceae</taxon>
        <taxon>Aquimarina</taxon>
    </lineage>
</organism>
<comment type="caution">
    <text evidence="8">The sequence shown here is derived from an EMBL/GenBank/DDBJ whole genome shotgun (WGS) entry which is preliminary data.</text>
</comment>
<dbReference type="SMART" id="SM00852">
    <property type="entry name" value="MoCF_biosynth"/>
    <property type="match status" value="1"/>
</dbReference>
<dbReference type="Pfam" id="PF03454">
    <property type="entry name" value="MoeA_C"/>
    <property type="match status" value="1"/>
</dbReference>
<dbReference type="Pfam" id="PF03453">
    <property type="entry name" value="MoeA_N"/>
    <property type="match status" value="1"/>
</dbReference>
<dbReference type="SUPFAM" id="SSF63867">
    <property type="entry name" value="MoeA C-terminal domain-like"/>
    <property type="match status" value="1"/>
</dbReference>
<evidence type="ECO:0000256" key="1">
    <source>
        <dbReference type="ARBA" id="ARBA00002901"/>
    </source>
</evidence>
<dbReference type="Gene3D" id="2.170.190.11">
    <property type="entry name" value="Molybdopterin biosynthesis moea protein, domain 3"/>
    <property type="match status" value="1"/>
</dbReference>
<comment type="cofactor">
    <cofactor evidence="6">
        <name>Mg(2+)</name>
        <dbReference type="ChEBI" id="CHEBI:18420"/>
    </cofactor>
</comment>
<dbReference type="SUPFAM" id="SSF53218">
    <property type="entry name" value="Molybdenum cofactor biosynthesis proteins"/>
    <property type="match status" value="1"/>
</dbReference>
<evidence type="ECO:0000259" key="7">
    <source>
        <dbReference type="SMART" id="SM00852"/>
    </source>
</evidence>
<keyword evidence="4 6" id="KW-0501">Molybdenum cofactor biosynthesis</keyword>
<dbReference type="RefSeq" id="WP_343913671.1">
    <property type="nucleotide sequence ID" value="NZ_BAAAGE010000003.1"/>
</dbReference>
<evidence type="ECO:0000256" key="6">
    <source>
        <dbReference type="RuleBase" id="RU365090"/>
    </source>
</evidence>
<dbReference type="EMBL" id="BAAAGE010000003">
    <property type="protein sequence ID" value="GAA0727824.1"/>
    <property type="molecule type" value="Genomic_DNA"/>
</dbReference>
<feature type="domain" description="MoaB/Mog" evidence="7">
    <location>
        <begin position="171"/>
        <end position="309"/>
    </location>
</feature>
<evidence type="ECO:0000256" key="2">
    <source>
        <dbReference type="ARBA" id="ARBA00005046"/>
    </source>
</evidence>
<dbReference type="Pfam" id="PF00994">
    <property type="entry name" value="MoCF_biosynth"/>
    <property type="match status" value="1"/>
</dbReference>
<keyword evidence="9" id="KW-1185">Reference proteome</keyword>
<dbReference type="EC" id="2.10.1.1" evidence="6"/>